<dbReference type="InParanoid" id="A0A067PUL9"/>
<organism evidence="8 9">
    <name type="scientific">Jaapia argillacea MUCL 33604</name>
    <dbReference type="NCBI Taxonomy" id="933084"/>
    <lineage>
        <taxon>Eukaryota</taxon>
        <taxon>Fungi</taxon>
        <taxon>Dikarya</taxon>
        <taxon>Basidiomycota</taxon>
        <taxon>Agaricomycotina</taxon>
        <taxon>Agaricomycetes</taxon>
        <taxon>Agaricomycetidae</taxon>
        <taxon>Jaapiales</taxon>
        <taxon>Jaapiaceae</taxon>
        <taxon>Jaapia</taxon>
    </lineage>
</organism>
<dbReference type="OrthoDB" id="272266at2759"/>
<dbReference type="GO" id="GO:0003690">
    <property type="term" value="F:double-stranded DNA binding"/>
    <property type="evidence" value="ECO:0007669"/>
    <property type="project" value="TreeGrafter"/>
</dbReference>
<evidence type="ECO:0000256" key="3">
    <source>
        <dbReference type="ARBA" id="ARBA00023172"/>
    </source>
</evidence>
<proteinExistence type="inferred from homology"/>
<evidence type="ECO:0000256" key="4">
    <source>
        <dbReference type="ARBA" id="ARBA00023242"/>
    </source>
</evidence>
<dbReference type="InterPro" id="IPR010776">
    <property type="entry name" value="Hop2_WH_dom"/>
</dbReference>
<keyword evidence="5" id="KW-0469">Meiosis</keyword>
<feature type="domain" description="Homologous-pairing protein 2 winged helix" evidence="7">
    <location>
        <begin position="2"/>
        <end position="50"/>
    </location>
</feature>
<dbReference type="GO" id="GO:0000709">
    <property type="term" value="P:meiotic joint molecule formation"/>
    <property type="evidence" value="ECO:0007669"/>
    <property type="project" value="TreeGrafter"/>
</dbReference>
<evidence type="ECO:0000256" key="6">
    <source>
        <dbReference type="SAM" id="Coils"/>
    </source>
</evidence>
<evidence type="ECO:0000313" key="8">
    <source>
        <dbReference type="EMBL" id="KDQ58518.1"/>
    </source>
</evidence>
<dbReference type="HOGENOM" id="CLU_063266_3_1_1"/>
<dbReference type="GO" id="GO:0007129">
    <property type="term" value="P:homologous chromosome pairing at meiosis"/>
    <property type="evidence" value="ECO:0007669"/>
    <property type="project" value="TreeGrafter"/>
</dbReference>
<keyword evidence="3" id="KW-0233">DNA recombination</keyword>
<dbReference type="Pfam" id="PF07106">
    <property type="entry name" value="WHD_TBPIP"/>
    <property type="match status" value="1"/>
</dbReference>
<keyword evidence="6" id="KW-0175">Coiled coil</keyword>
<evidence type="ECO:0000256" key="5">
    <source>
        <dbReference type="ARBA" id="ARBA00023254"/>
    </source>
</evidence>
<dbReference type="GO" id="GO:0010774">
    <property type="term" value="P:meiotic strand invasion involved in reciprocal meiotic recombination"/>
    <property type="evidence" value="ECO:0007669"/>
    <property type="project" value="TreeGrafter"/>
</dbReference>
<dbReference type="Proteomes" id="UP000027265">
    <property type="component" value="Unassembled WGS sequence"/>
</dbReference>
<dbReference type="InterPro" id="IPR036388">
    <property type="entry name" value="WH-like_DNA-bd_sf"/>
</dbReference>
<dbReference type="GO" id="GO:0120231">
    <property type="term" value="C:DNA recombinase auxiliary factor complex"/>
    <property type="evidence" value="ECO:0007669"/>
    <property type="project" value="TreeGrafter"/>
</dbReference>
<comment type="subcellular location">
    <subcellularLocation>
        <location evidence="1">Nucleus</location>
    </subcellularLocation>
</comment>
<name>A0A067PUL9_9AGAM</name>
<dbReference type="PANTHER" id="PTHR15938">
    <property type="entry name" value="TBP-1 INTERACTING PROTEIN"/>
    <property type="match status" value="1"/>
</dbReference>
<protein>
    <recommendedName>
        <fullName evidence="7">Homologous-pairing protein 2 winged helix domain-containing protein</fullName>
    </recommendedName>
</protein>
<dbReference type="AlphaFoldDB" id="A0A067PUL9"/>
<evidence type="ECO:0000259" key="7">
    <source>
        <dbReference type="Pfam" id="PF07106"/>
    </source>
</evidence>
<feature type="coiled-coil region" evidence="6">
    <location>
        <begin position="62"/>
        <end position="96"/>
    </location>
</feature>
<accession>A0A067PUL9</accession>
<reference evidence="9" key="1">
    <citation type="journal article" date="2014" name="Proc. Natl. Acad. Sci. U.S.A.">
        <title>Extensive sampling of basidiomycete genomes demonstrates inadequacy of the white-rot/brown-rot paradigm for wood decay fungi.</title>
        <authorList>
            <person name="Riley R."/>
            <person name="Salamov A.A."/>
            <person name="Brown D.W."/>
            <person name="Nagy L.G."/>
            <person name="Floudas D."/>
            <person name="Held B.W."/>
            <person name="Levasseur A."/>
            <person name="Lombard V."/>
            <person name="Morin E."/>
            <person name="Otillar R."/>
            <person name="Lindquist E.A."/>
            <person name="Sun H."/>
            <person name="LaButti K.M."/>
            <person name="Schmutz J."/>
            <person name="Jabbour D."/>
            <person name="Luo H."/>
            <person name="Baker S.E."/>
            <person name="Pisabarro A.G."/>
            <person name="Walton J.D."/>
            <person name="Blanchette R.A."/>
            <person name="Henrissat B."/>
            <person name="Martin F."/>
            <person name="Cullen D."/>
            <person name="Hibbett D.S."/>
            <person name="Grigoriev I.V."/>
        </authorList>
    </citation>
    <scope>NUCLEOTIDE SEQUENCE [LARGE SCALE GENOMIC DNA]</scope>
    <source>
        <strain evidence="9">MUCL 33604</strain>
    </source>
</reference>
<evidence type="ECO:0000313" key="9">
    <source>
        <dbReference type="Proteomes" id="UP000027265"/>
    </source>
</evidence>
<evidence type="ECO:0000256" key="2">
    <source>
        <dbReference type="ARBA" id="ARBA00007922"/>
    </source>
</evidence>
<keyword evidence="9" id="KW-1185">Reference proteome</keyword>
<dbReference type="FunCoup" id="A0A067PUL9">
    <property type="interactions" value="216"/>
</dbReference>
<dbReference type="GO" id="GO:0000794">
    <property type="term" value="C:condensed nuclear chromosome"/>
    <property type="evidence" value="ECO:0007669"/>
    <property type="project" value="TreeGrafter"/>
</dbReference>
<dbReference type="GO" id="GO:0120230">
    <property type="term" value="F:recombinase activator activity"/>
    <property type="evidence" value="ECO:0007669"/>
    <property type="project" value="TreeGrafter"/>
</dbReference>
<sequence>MNRPYGAVDVSANLKGAVPKTATQKILLSLAEKGEIVQKSYGKTAFFVVNQANLEDMPPEKLAALESEYKDIDEANKLLVAEVKAASTELNKLKSTPTDDEIASQVAELQLAISTARKHLEPLRSGTPLISASELEMLGIQWNKWRNEWMRRKKVFMTFWNLAMDAVPRQDASEIAEDLGIEQDTSEHVALEQSELCKMGGLGEKGRR</sequence>
<evidence type="ECO:0000256" key="1">
    <source>
        <dbReference type="ARBA" id="ARBA00004123"/>
    </source>
</evidence>
<keyword evidence="4" id="KW-0539">Nucleus</keyword>
<dbReference type="EMBL" id="KL197717">
    <property type="protein sequence ID" value="KDQ58518.1"/>
    <property type="molecule type" value="Genomic_DNA"/>
</dbReference>
<comment type="similarity">
    <text evidence="2">Belongs to the HOP2 family.</text>
</comment>
<gene>
    <name evidence="8" type="ORF">JAAARDRAFT_155030</name>
</gene>
<dbReference type="PANTHER" id="PTHR15938:SF0">
    <property type="entry name" value="HOMOLOGOUS-PAIRING PROTEIN 2 HOMOLOG"/>
    <property type="match status" value="1"/>
</dbReference>
<dbReference type="Gene3D" id="1.10.10.10">
    <property type="entry name" value="Winged helix-like DNA-binding domain superfamily/Winged helix DNA-binding domain"/>
    <property type="match status" value="1"/>
</dbReference>
<dbReference type="STRING" id="933084.A0A067PUL9"/>